<dbReference type="FunCoup" id="K3YDW1">
    <property type="interactions" value="439"/>
</dbReference>
<dbReference type="Proteomes" id="UP000004995">
    <property type="component" value="Unassembled WGS sequence"/>
</dbReference>
<dbReference type="HOGENOM" id="CLU_2678400_0_0_1"/>
<name>K3YDW1_SETIT</name>
<evidence type="ECO:0000313" key="2">
    <source>
        <dbReference type="Proteomes" id="UP000004995"/>
    </source>
</evidence>
<dbReference type="InParanoid" id="K3YDW1"/>
<dbReference type="AlphaFoldDB" id="K3YDW1"/>
<sequence>ADGLPLIMCTDCGLRRVVRCKSQHKWSLCQIFYCCPLHKRGGSSCPFWYWKEEYVDFLASRGLLPASANTYTRAGSMMVAESKYGVG</sequence>
<evidence type="ECO:0000313" key="1">
    <source>
        <dbReference type="EnsemblPlants" id="KQK97064"/>
    </source>
</evidence>
<dbReference type="EMBL" id="AGNK02004319">
    <property type="status" value="NOT_ANNOTATED_CDS"/>
    <property type="molecule type" value="Genomic_DNA"/>
</dbReference>
<reference evidence="1" key="2">
    <citation type="submission" date="2018-08" db="UniProtKB">
        <authorList>
            <consortium name="EnsemblPlants"/>
        </authorList>
    </citation>
    <scope>IDENTIFICATION</scope>
    <source>
        <strain evidence="1">Yugu1</strain>
    </source>
</reference>
<evidence type="ECO:0008006" key="3">
    <source>
        <dbReference type="Google" id="ProtNLM"/>
    </source>
</evidence>
<accession>K3YDW1</accession>
<reference evidence="2" key="1">
    <citation type="journal article" date="2012" name="Nat. Biotechnol.">
        <title>Reference genome sequence of the model plant Setaria.</title>
        <authorList>
            <person name="Bennetzen J.L."/>
            <person name="Schmutz J."/>
            <person name="Wang H."/>
            <person name="Percifield R."/>
            <person name="Hawkins J."/>
            <person name="Pontaroli A.C."/>
            <person name="Estep M."/>
            <person name="Feng L."/>
            <person name="Vaughn J.N."/>
            <person name="Grimwood J."/>
            <person name="Jenkins J."/>
            <person name="Barry K."/>
            <person name="Lindquist E."/>
            <person name="Hellsten U."/>
            <person name="Deshpande S."/>
            <person name="Wang X."/>
            <person name="Wu X."/>
            <person name="Mitros T."/>
            <person name="Triplett J."/>
            <person name="Yang X."/>
            <person name="Ye C.Y."/>
            <person name="Mauro-Herrera M."/>
            <person name="Wang L."/>
            <person name="Li P."/>
            <person name="Sharma M."/>
            <person name="Sharma R."/>
            <person name="Ronald P.C."/>
            <person name="Panaud O."/>
            <person name="Kellogg E.A."/>
            <person name="Brutnell T.P."/>
            <person name="Doust A.N."/>
            <person name="Tuskan G.A."/>
            <person name="Rokhsar D."/>
            <person name="Devos K.M."/>
        </authorList>
    </citation>
    <scope>NUCLEOTIDE SEQUENCE [LARGE SCALE GENOMIC DNA]</scope>
    <source>
        <strain evidence="2">cv. Yugu1</strain>
    </source>
</reference>
<proteinExistence type="predicted"/>
<dbReference type="EnsemblPlants" id="KQK97064">
    <property type="protein sequence ID" value="KQK97064"/>
    <property type="gene ID" value="SETIT_012419mg"/>
</dbReference>
<organism evidence="1 2">
    <name type="scientific">Setaria italica</name>
    <name type="common">Foxtail millet</name>
    <name type="synonym">Panicum italicum</name>
    <dbReference type="NCBI Taxonomy" id="4555"/>
    <lineage>
        <taxon>Eukaryota</taxon>
        <taxon>Viridiplantae</taxon>
        <taxon>Streptophyta</taxon>
        <taxon>Embryophyta</taxon>
        <taxon>Tracheophyta</taxon>
        <taxon>Spermatophyta</taxon>
        <taxon>Magnoliopsida</taxon>
        <taxon>Liliopsida</taxon>
        <taxon>Poales</taxon>
        <taxon>Poaceae</taxon>
        <taxon>PACMAD clade</taxon>
        <taxon>Panicoideae</taxon>
        <taxon>Panicodae</taxon>
        <taxon>Paniceae</taxon>
        <taxon>Cenchrinae</taxon>
        <taxon>Setaria</taxon>
    </lineage>
</organism>
<protein>
    <recommendedName>
        <fullName evidence="3">Zinc finger GRF-type domain-containing protein</fullName>
    </recommendedName>
</protein>
<keyword evidence="2" id="KW-1185">Reference proteome</keyword>
<dbReference type="Gramene" id="KQK97064">
    <property type="protein sequence ID" value="KQK97064"/>
    <property type="gene ID" value="SETIT_012419mg"/>
</dbReference>